<dbReference type="Pfam" id="PF14322">
    <property type="entry name" value="SusD-like_3"/>
    <property type="match status" value="1"/>
</dbReference>
<dbReference type="Pfam" id="PF07980">
    <property type="entry name" value="SusD_RagB"/>
    <property type="match status" value="1"/>
</dbReference>
<accession>A0AAE3M4J5</accession>
<evidence type="ECO:0000256" key="3">
    <source>
        <dbReference type="ARBA" id="ARBA00022729"/>
    </source>
</evidence>
<dbReference type="EMBL" id="JAPDPJ010000022">
    <property type="protein sequence ID" value="MCW3787009.1"/>
    <property type="molecule type" value="Genomic_DNA"/>
</dbReference>
<dbReference type="AlphaFoldDB" id="A0AAE3M4J5"/>
<evidence type="ECO:0000259" key="7">
    <source>
        <dbReference type="Pfam" id="PF07980"/>
    </source>
</evidence>
<keyword evidence="10" id="KW-1185">Reference proteome</keyword>
<evidence type="ECO:0000256" key="1">
    <source>
        <dbReference type="ARBA" id="ARBA00004442"/>
    </source>
</evidence>
<evidence type="ECO:0000256" key="5">
    <source>
        <dbReference type="ARBA" id="ARBA00023237"/>
    </source>
</evidence>
<dbReference type="InterPro" id="IPR011990">
    <property type="entry name" value="TPR-like_helical_dom_sf"/>
</dbReference>
<feature type="domain" description="RagB/SusD" evidence="7">
    <location>
        <begin position="344"/>
        <end position="628"/>
    </location>
</feature>
<dbReference type="Gene3D" id="1.25.40.390">
    <property type="match status" value="1"/>
</dbReference>
<dbReference type="InterPro" id="IPR033985">
    <property type="entry name" value="SusD-like_N"/>
</dbReference>
<evidence type="ECO:0000256" key="2">
    <source>
        <dbReference type="ARBA" id="ARBA00006275"/>
    </source>
</evidence>
<keyword evidence="4" id="KW-0472">Membrane</keyword>
<protein>
    <submittedName>
        <fullName evidence="9">RagB/SusD family nutrient uptake outer membrane protein</fullName>
    </submittedName>
</protein>
<dbReference type="Proteomes" id="UP001209229">
    <property type="component" value="Unassembled WGS sequence"/>
</dbReference>
<reference evidence="9" key="1">
    <citation type="submission" date="2022-10" db="EMBL/GenBank/DDBJ databases">
        <authorList>
            <person name="Yu W.X."/>
        </authorList>
    </citation>
    <scope>NUCLEOTIDE SEQUENCE</scope>
    <source>
        <strain evidence="9">AAT</strain>
    </source>
</reference>
<feature type="domain" description="SusD-like N-terminal" evidence="8">
    <location>
        <begin position="27"/>
        <end position="241"/>
    </location>
</feature>
<evidence type="ECO:0000256" key="6">
    <source>
        <dbReference type="SAM" id="SignalP"/>
    </source>
</evidence>
<gene>
    <name evidence="9" type="ORF">OM075_11050</name>
</gene>
<proteinExistence type="inferred from homology"/>
<keyword evidence="3 6" id="KW-0732">Signal</keyword>
<dbReference type="PROSITE" id="PS51257">
    <property type="entry name" value="PROKAR_LIPOPROTEIN"/>
    <property type="match status" value="1"/>
</dbReference>
<feature type="signal peptide" evidence="6">
    <location>
        <begin position="1"/>
        <end position="26"/>
    </location>
</feature>
<keyword evidence="5" id="KW-0998">Cell outer membrane</keyword>
<dbReference type="SUPFAM" id="SSF48452">
    <property type="entry name" value="TPR-like"/>
    <property type="match status" value="1"/>
</dbReference>
<evidence type="ECO:0000313" key="9">
    <source>
        <dbReference type="EMBL" id="MCW3787009.1"/>
    </source>
</evidence>
<comment type="subcellular location">
    <subcellularLocation>
        <location evidence="1">Cell outer membrane</location>
    </subcellularLocation>
</comment>
<dbReference type="RefSeq" id="WP_301190574.1">
    <property type="nucleotide sequence ID" value="NZ_JAPDPJ010000022.1"/>
</dbReference>
<sequence length="679" mass="76374">MLNIKNTVFYKSLILGVFAISFYSCNDFMDTTPPSQISPENYLWDESQLASYTIRYYGQYTNNYNPNDDNTGGMIPSHFGSGGESFYLNDLATDNETTRGSNNRYVDGVWTVGSSGGKWNFSNIYALNYYLQTVVPRYEAGELTGNADNVAHYVGEGYFLRAHEYFFRLRKLGDFPIITETQPDNQDVLTQVSQRKPRNEVARFILQDLDKAIDLLLNNPNGGKTRITRNAALVLKARVALFEATWLKYHAGTPMVPNGPGWPGAGKDYNSGYSFPSGSLDGEIDFFLTEAMEASAEVADNISLVPNSENIAQWGGDPAENQYYDMFASTNPSSYDEVLMYREYSIDLGRSHSYNHYVHEGGGRGYTHQMEQSFLMANGLPVYNPASGYAGDDYIQDTKINRDSRWRLFMKAPGEVKSLVNTPSEITFNNPATIYSADGRYSTSTGYMLGKGYSLDWNNSQVGQDLTAPVIFRAVEAYLIYMEASYEKNGSIDGKADSYWRAIRTRAGVNPDYNVTIAATDMAQEALYDWGTYSHGNMVDATLYNIRRERRCELIGEGYRYDDLIRWRAMDQLNGFQIEGCKVWGPMQDDYADGLLLADQADETRNTVSSPSLSEYLRPYQIIQSNNNFYNGLYFKEAHYLDPIAIRHFLITADDGATISTSPIYQNPGWPTVAGQAAN</sequence>
<evidence type="ECO:0000256" key="4">
    <source>
        <dbReference type="ARBA" id="ARBA00023136"/>
    </source>
</evidence>
<dbReference type="GO" id="GO:0009279">
    <property type="term" value="C:cell outer membrane"/>
    <property type="evidence" value="ECO:0007669"/>
    <property type="project" value="UniProtKB-SubCell"/>
</dbReference>
<evidence type="ECO:0000259" key="8">
    <source>
        <dbReference type="Pfam" id="PF14322"/>
    </source>
</evidence>
<dbReference type="InterPro" id="IPR012944">
    <property type="entry name" value="SusD_RagB_dom"/>
</dbReference>
<comment type="similarity">
    <text evidence="2">Belongs to the SusD family.</text>
</comment>
<organism evidence="9 10">
    <name type="scientific">Plebeiibacterium sediminum</name>
    <dbReference type="NCBI Taxonomy" id="2992112"/>
    <lineage>
        <taxon>Bacteria</taxon>
        <taxon>Pseudomonadati</taxon>
        <taxon>Bacteroidota</taxon>
        <taxon>Bacteroidia</taxon>
        <taxon>Marinilabiliales</taxon>
        <taxon>Marinilabiliaceae</taxon>
        <taxon>Plebeiibacterium</taxon>
    </lineage>
</organism>
<comment type="caution">
    <text evidence="9">The sequence shown here is derived from an EMBL/GenBank/DDBJ whole genome shotgun (WGS) entry which is preliminary data.</text>
</comment>
<feature type="chain" id="PRO_5042252420" evidence="6">
    <location>
        <begin position="27"/>
        <end position="679"/>
    </location>
</feature>
<evidence type="ECO:0000313" key="10">
    <source>
        <dbReference type="Proteomes" id="UP001209229"/>
    </source>
</evidence>
<name>A0AAE3M4J5_9BACT</name>